<dbReference type="Pfam" id="PF21551">
    <property type="entry name" value="CSL4_N"/>
    <property type="match status" value="1"/>
</dbReference>
<name>A0A0A8L5E1_9SACH</name>
<comment type="caution">
    <text evidence="7">The sequence shown here is derived from an EMBL/GenBank/DDBJ whole genome shotgun (WGS) entry which is preliminary data.</text>
</comment>
<dbReference type="SUPFAM" id="SSF50249">
    <property type="entry name" value="Nucleic acid-binding proteins"/>
    <property type="match status" value="1"/>
</dbReference>
<evidence type="ECO:0000313" key="8">
    <source>
        <dbReference type="Proteomes" id="UP000031516"/>
    </source>
</evidence>
<evidence type="ECO:0000313" key="7">
    <source>
        <dbReference type="EMBL" id="CDO94107.1"/>
    </source>
</evidence>
<dbReference type="Proteomes" id="UP000031516">
    <property type="component" value="Unassembled WGS sequence"/>
</dbReference>
<accession>A0A0A8L5E1</accession>
<dbReference type="GO" id="GO:0003723">
    <property type="term" value="F:RNA binding"/>
    <property type="evidence" value="ECO:0007669"/>
    <property type="project" value="InterPro"/>
</dbReference>
<dbReference type="AlphaFoldDB" id="A0A0A8L5E1"/>
<evidence type="ECO:0000256" key="4">
    <source>
        <dbReference type="SAM" id="MobiDB-lite"/>
    </source>
</evidence>
<dbReference type="PANTHER" id="PTHR12686">
    <property type="entry name" value="3'-5' EXORIBONUCLEASE CSL4-RELATED"/>
    <property type="match status" value="1"/>
</dbReference>
<dbReference type="GO" id="GO:0000176">
    <property type="term" value="C:nuclear exosome (RNase complex)"/>
    <property type="evidence" value="ECO:0007669"/>
    <property type="project" value="TreeGrafter"/>
</dbReference>
<dbReference type="Pfam" id="PF10447">
    <property type="entry name" value="EXOSC1"/>
    <property type="match status" value="1"/>
</dbReference>
<dbReference type="InterPro" id="IPR039771">
    <property type="entry name" value="Csl4"/>
</dbReference>
<dbReference type="PANTHER" id="PTHR12686:SF8">
    <property type="entry name" value="EXOSOME COMPLEX COMPONENT CSL4"/>
    <property type="match status" value="1"/>
</dbReference>
<dbReference type="OrthoDB" id="440760at2759"/>
<comment type="subcellular location">
    <subcellularLocation>
        <location evidence="1">Nucleus</location>
        <location evidence="1">Nucleolus</location>
    </subcellularLocation>
</comment>
<gene>
    <name evidence="7" type="ORF">KLDO_g2389</name>
</gene>
<evidence type="ECO:0000259" key="5">
    <source>
        <dbReference type="Pfam" id="PF10447"/>
    </source>
</evidence>
<dbReference type="Gene3D" id="2.40.50.880">
    <property type="match status" value="1"/>
</dbReference>
<keyword evidence="3" id="KW-0271">Exosome</keyword>
<dbReference type="FunFam" id="2.40.50.140:FF:000312">
    <property type="entry name" value="Exosome complex component CSL4"/>
    <property type="match status" value="1"/>
</dbReference>
<dbReference type="InterPro" id="IPR048626">
    <property type="entry name" value="CSL4_N"/>
</dbReference>
<dbReference type="GO" id="GO:0005730">
    <property type="term" value="C:nucleolus"/>
    <property type="evidence" value="ECO:0007669"/>
    <property type="project" value="UniProtKB-SubCell"/>
</dbReference>
<dbReference type="GO" id="GO:0005737">
    <property type="term" value="C:cytoplasm"/>
    <property type="evidence" value="ECO:0007669"/>
    <property type="project" value="TreeGrafter"/>
</dbReference>
<dbReference type="InterPro" id="IPR019495">
    <property type="entry name" value="EXOSC1_C"/>
</dbReference>
<evidence type="ECO:0000256" key="2">
    <source>
        <dbReference type="ARBA" id="ARBA00022490"/>
    </source>
</evidence>
<evidence type="ECO:0000259" key="6">
    <source>
        <dbReference type="Pfam" id="PF21551"/>
    </source>
</evidence>
<sequence>MLETITSKHKTGTGCKQEQFKVERTTIDALVATLKGSVSVKELPTDTTNIAKDEESENSEVDHQDSTEANESSGNGRIVKRFTVSVSNPSKLSSTFVDDQFINNLPQEGDIVLARVTRISLQRVTVEILAVENTPLPIDSGVGTNGTGIIAACGGSGASNFSVSQASADLGETFRGIIRSQDVRATDRDKVKVMESYKPGDIIRAQVLSLGDGTHYYLTTARNDFGVVFAKSFNGAGEQMYAIDWQTMISANTGVSEKRKCAKPF</sequence>
<evidence type="ECO:0000256" key="3">
    <source>
        <dbReference type="ARBA" id="ARBA00022835"/>
    </source>
</evidence>
<keyword evidence="2" id="KW-0963">Cytoplasm</keyword>
<dbReference type="InterPro" id="IPR012340">
    <property type="entry name" value="NA-bd_OB-fold"/>
</dbReference>
<keyword evidence="8" id="KW-1185">Reference proteome</keyword>
<feature type="domain" description="Exosome complex component CSL4 C-terminal" evidence="5">
    <location>
        <begin position="105"/>
        <end position="210"/>
    </location>
</feature>
<protein>
    <submittedName>
        <fullName evidence="7">WGS project CCBQ000000000 data, contig 00266</fullName>
    </submittedName>
</protein>
<organism evidence="7 8">
    <name type="scientific">Kluyveromyces dobzhanskii CBS 2104</name>
    <dbReference type="NCBI Taxonomy" id="1427455"/>
    <lineage>
        <taxon>Eukaryota</taxon>
        <taxon>Fungi</taxon>
        <taxon>Dikarya</taxon>
        <taxon>Ascomycota</taxon>
        <taxon>Saccharomycotina</taxon>
        <taxon>Saccharomycetes</taxon>
        <taxon>Saccharomycetales</taxon>
        <taxon>Saccharomycetaceae</taxon>
        <taxon>Kluyveromyces</taxon>
    </lineage>
</organism>
<dbReference type="Gene3D" id="2.40.50.140">
    <property type="entry name" value="Nucleic acid-binding proteins"/>
    <property type="match status" value="1"/>
</dbReference>
<evidence type="ECO:0000256" key="1">
    <source>
        <dbReference type="ARBA" id="ARBA00004604"/>
    </source>
</evidence>
<dbReference type="EMBL" id="CCBQ010000033">
    <property type="protein sequence ID" value="CDO94107.1"/>
    <property type="molecule type" value="Genomic_DNA"/>
</dbReference>
<feature type="region of interest" description="Disordered" evidence="4">
    <location>
        <begin position="45"/>
        <end position="75"/>
    </location>
</feature>
<dbReference type="GO" id="GO:0006396">
    <property type="term" value="P:RNA processing"/>
    <property type="evidence" value="ECO:0007669"/>
    <property type="project" value="InterPro"/>
</dbReference>
<proteinExistence type="predicted"/>
<feature type="domain" description="Exosome complex component CSL4 N-terminal" evidence="6">
    <location>
        <begin position="8"/>
        <end position="42"/>
    </location>
</feature>
<reference evidence="7 8" key="1">
    <citation type="submission" date="2014-03" db="EMBL/GenBank/DDBJ databases">
        <title>The genome of Kluyveromyces dobzhanskii.</title>
        <authorList>
            <person name="Nystedt B."/>
            <person name="Astrom S."/>
        </authorList>
    </citation>
    <scope>NUCLEOTIDE SEQUENCE [LARGE SCALE GENOMIC DNA]</scope>
    <source>
        <strain evidence="7 8">CBS 2104</strain>
    </source>
</reference>